<keyword evidence="3" id="KW-1133">Transmembrane helix</keyword>
<organism evidence="4 5">
    <name type="scientific">Ureibacillus aquaedulcis</name>
    <dbReference type="NCBI Taxonomy" id="3058421"/>
    <lineage>
        <taxon>Bacteria</taxon>
        <taxon>Bacillati</taxon>
        <taxon>Bacillota</taxon>
        <taxon>Bacilli</taxon>
        <taxon>Bacillales</taxon>
        <taxon>Caryophanaceae</taxon>
        <taxon>Ureibacillus</taxon>
    </lineage>
</organism>
<sequence>MDSRQTLKQFIRRAKRSLNMEHSLPKLQYGILSALFLSAAILLVSRLFVFSYYRDATIYVGICTFMAAVVYIWWKRVRGKEALHRLDRFYPHNELVTALSLGDESNPLVGSIIQKAVEESPAAFEHFKKRERTLWKPKALVGIILMMIIIGALSIFPSATQQQALVIEKEKDVINDLEKEVAELQEKSETKETKKQLQELQNKLNELDTSEEALREVVKKQKELKLQEQKLKEQQNLAKQDSGEGTDGLTTEEQKQLGELMEMQKELANTANSTQTALSKLGKPISFDLQNAIASELGSESTENSSEDEQIDSSSEGDGQQSGNQGESQGDGQGNNGESGQNGEGSNSGSGQNGQGQGQGNSPGNGSGSGSGQGTTGSGTGSGNGGTGSGKGGNGAGLGQGGRDLLSIPNRVGGGSETTVDGGPVGEGTAVGEQKGPVPVTKGSIRPYEEVIGDYKESYLESSERMQLPKDLQDIVQSYFSSVESE</sequence>
<evidence type="ECO:0000313" key="5">
    <source>
        <dbReference type="Proteomes" id="UP001172743"/>
    </source>
</evidence>
<feature type="transmembrane region" description="Helical" evidence="3">
    <location>
        <begin position="139"/>
        <end position="159"/>
    </location>
</feature>
<dbReference type="EMBL" id="JAUHTQ010000021">
    <property type="protein sequence ID" value="MDN4495434.1"/>
    <property type="molecule type" value="Genomic_DNA"/>
</dbReference>
<evidence type="ECO:0000313" key="4">
    <source>
        <dbReference type="EMBL" id="MDN4495434.1"/>
    </source>
</evidence>
<feature type="coiled-coil region" evidence="1">
    <location>
        <begin position="167"/>
        <end position="244"/>
    </location>
</feature>
<feature type="transmembrane region" description="Helical" evidence="3">
    <location>
        <begin position="29"/>
        <end position="50"/>
    </location>
</feature>
<comment type="caution">
    <text evidence="4">The sequence shown here is derived from an EMBL/GenBank/DDBJ whole genome shotgun (WGS) entry which is preliminary data.</text>
</comment>
<dbReference type="PANTHER" id="PTHR40903">
    <property type="entry name" value="GLYCINE-RICH CELL WALL STRUCTURAL PROTEIN 1-LIKE"/>
    <property type="match status" value="1"/>
</dbReference>
<keyword evidence="3" id="KW-0472">Membrane</keyword>
<feature type="compositionally biased region" description="Polar residues" evidence="2">
    <location>
        <begin position="292"/>
        <end position="304"/>
    </location>
</feature>
<keyword evidence="1" id="KW-0175">Coiled coil</keyword>
<feature type="compositionally biased region" description="Gly residues" evidence="2">
    <location>
        <begin position="329"/>
        <end position="402"/>
    </location>
</feature>
<dbReference type="PANTHER" id="PTHR40903:SF1">
    <property type="entry name" value="HYPHALLY REGULATED CELL WALL PROTEIN 3"/>
    <property type="match status" value="1"/>
</dbReference>
<reference evidence="4" key="1">
    <citation type="submission" date="2023-07" db="EMBL/GenBank/DDBJ databases">
        <title>Ureibacillus sp. isolated from freshwater well.</title>
        <authorList>
            <person name="Kirdat K."/>
            <person name="Bhatt A."/>
            <person name="Teware R."/>
            <person name="Bhavsar Y."/>
            <person name="Yadav A."/>
        </authorList>
    </citation>
    <scope>NUCLEOTIDE SEQUENCE</scope>
    <source>
        <strain evidence="4">BA0131</strain>
    </source>
</reference>
<evidence type="ECO:0000256" key="3">
    <source>
        <dbReference type="SAM" id="Phobius"/>
    </source>
</evidence>
<name>A0ABT8GW42_9BACL</name>
<feature type="compositionally biased region" description="Low complexity" evidence="2">
    <location>
        <begin position="312"/>
        <end position="328"/>
    </location>
</feature>
<evidence type="ECO:0000256" key="2">
    <source>
        <dbReference type="SAM" id="MobiDB-lite"/>
    </source>
</evidence>
<dbReference type="Proteomes" id="UP001172743">
    <property type="component" value="Unassembled WGS sequence"/>
</dbReference>
<keyword evidence="3" id="KW-0812">Transmembrane</keyword>
<protein>
    <submittedName>
        <fullName evidence="4">Uncharacterized protein</fullName>
    </submittedName>
</protein>
<feature type="region of interest" description="Disordered" evidence="2">
    <location>
        <begin position="292"/>
        <end position="443"/>
    </location>
</feature>
<dbReference type="RefSeq" id="WP_301139743.1">
    <property type="nucleotide sequence ID" value="NZ_JAUHTQ010000021.1"/>
</dbReference>
<proteinExistence type="predicted"/>
<feature type="transmembrane region" description="Helical" evidence="3">
    <location>
        <begin position="56"/>
        <end position="74"/>
    </location>
</feature>
<accession>A0ABT8GW42</accession>
<feature type="region of interest" description="Disordered" evidence="2">
    <location>
        <begin position="255"/>
        <end position="275"/>
    </location>
</feature>
<gene>
    <name evidence="4" type="ORF">QYB95_17940</name>
</gene>
<evidence type="ECO:0000256" key="1">
    <source>
        <dbReference type="SAM" id="Coils"/>
    </source>
</evidence>
<keyword evidence="5" id="KW-1185">Reference proteome</keyword>